<feature type="transmembrane region" description="Helical" evidence="1">
    <location>
        <begin position="84"/>
        <end position="105"/>
    </location>
</feature>
<feature type="transmembrane region" description="Helical" evidence="1">
    <location>
        <begin position="125"/>
        <end position="141"/>
    </location>
</feature>
<keyword evidence="1" id="KW-1133">Transmembrane helix</keyword>
<accession>A0A1I3UME2</accession>
<dbReference type="Proteomes" id="UP000199589">
    <property type="component" value="Unassembled WGS sequence"/>
</dbReference>
<evidence type="ECO:0000313" key="2">
    <source>
        <dbReference type="EMBL" id="SFJ84618.1"/>
    </source>
</evidence>
<dbReference type="RefSeq" id="WP_072694848.1">
    <property type="nucleotide sequence ID" value="NZ_FOSJ01000001.1"/>
</dbReference>
<evidence type="ECO:0000256" key="1">
    <source>
        <dbReference type="SAM" id="Phobius"/>
    </source>
</evidence>
<dbReference type="AlphaFoldDB" id="A0A1I3UME2"/>
<evidence type="ECO:0000313" key="3">
    <source>
        <dbReference type="Proteomes" id="UP000199589"/>
    </source>
</evidence>
<dbReference type="OrthoDB" id="9928930at2"/>
<reference evidence="3" key="1">
    <citation type="submission" date="2016-10" db="EMBL/GenBank/DDBJ databases">
        <authorList>
            <person name="Varghese N."/>
            <person name="Submissions S."/>
        </authorList>
    </citation>
    <scope>NUCLEOTIDE SEQUENCE [LARGE SCALE GENOMIC DNA]</scope>
    <source>
        <strain evidence="3">DSM 16108</strain>
    </source>
</reference>
<feature type="transmembrane region" description="Helical" evidence="1">
    <location>
        <begin position="6"/>
        <end position="25"/>
    </location>
</feature>
<protein>
    <submittedName>
        <fullName evidence="2">Uncharacterized protein</fullName>
    </submittedName>
</protein>
<keyword evidence="3" id="KW-1185">Reference proteome</keyword>
<keyword evidence="1" id="KW-0472">Membrane</keyword>
<feature type="transmembrane region" description="Helical" evidence="1">
    <location>
        <begin position="60"/>
        <end position="78"/>
    </location>
</feature>
<gene>
    <name evidence="2" type="ORF">SAMN04488569_100169</name>
</gene>
<sequence length="142" mass="16402">MKEILNILMVIYGIMIGVYLIMGLTKSKLEKQKEIQMTVVLMTSMLGNQLNKKKKVVGRIFLFQFFLLFGYTLISLWLTYNHSIVRIIAILLLIAEAIELIVRLLNIYKAENLKELIRNRKISKFSSYIYIVGIAILTGVMV</sequence>
<keyword evidence="1" id="KW-0812">Transmembrane</keyword>
<dbReference type="EMBL" id="FOSJ01000001">
    <property type="protein sequence ID" value="SFJ84618.1"/>
    <property type="molecule type" value="Genomic_DNA"/>
</dbReference>
<proteinExistence type="predicted"/>
<name>A0A1I3UME2_9LACT</name>
<organism evidence="2 3">
    <name type="scientific">Marinilactibacillus piezotolerans</name>
    <dbReference type="NCBI Taxonomy" id="258723"/>
    <lineage>
        <taxon>Bacteria</taxon>
        <taxon>Bacillati</taxon>
        <taxon>Bacillota</taxon>
        <taxon>Bacilli</taxon>
        <taxon>Lactobacillales</taxon>
        <taxon>Carnobacteriaceae</taxon>
        <taxon>Marinilactibacillus</taxon>
    </lineage>
</organism>